<organism evidence="2 3">
    <name type="scientific">Serendipita indica (strain DSM 11827)</name>
    <name type="common">Root endophyte fungus</name>
    <name type="synonym">Piriformospora indica</name>
    <dbReference type="NCBI Taxonomy" id="1109443"/>
    <lineage>
        <taxon>Eukaryota</taxon>
        <taxon>Fungi</taxon>
        <taxon>Dikarya</taxon>
        <taxon>Basidiomycota</taxon>
        <taxon>Agaricomycotina</taxon>
        <taxon>Agaricomycetes</taxon>
        <taxon>Sebacinales</taxon>
        <taxon>Serendipitaceae</taxon>
        <taxon>Serendipita</taxon>
    </lineage>
</organism>
<reference evidence="2 3" key="1">
    <citation type="journal article" date="2011" name="PLoS Pathog.">
        <title>Endophytic Life Strategies Decoded by Genome and Transcriptome Analyses of the Mutualistic Root Symbiont Piriformospora indica.</title>
        <authorList>
            <person name="Zuccaro A."/>
            <person name="Lahrmann U."/>
            <person name="Guldener U."/>
            <person name="Langen G."/>
            <person name="Pfiffi S."/>
            <person name="Biedenkopf D."/>
            <person name="Wong P."/>
            <person name="Samans B."/>
            <person name="Grimm C."/>
            <person name="Basiewicz M."/>
            <person name="Murat C."/>
            <person name="Martin F."/>
            <person name="Kogel K.H."/>
        </authorList>
    </citation>
    <scope>NUCLEOTIDE SEQUENCE [LARGE SCALE GENOMIC DNA]</scope>
    <source>
        <strain evidence="2 3">DSM 11827</strain>
    </source>
</reference>
<name>G4TRW8_SERID</name>
<keyword evidence="3" id="KW-1185">Reference proteome</keyword>
<feature type="compositionally biased region" description="Basic and acidic residues" evidence="1">
    <location>
        <begin position="109"/>
        <end position="121"/>
    </location>
</feature>
<feature type="compositionally biased region" description="Low complexity" evidence="1">
    <location>
        <begin position="271"/>
        <end position="290"/>
    </location>
</feature>
<feature type="compositionally biased region" description="Basic residues" evidence="1">
    <location>
        <begin position="365"/>
        <end position="376"/>
    </location>
</feature>
<feature type="compositionally biased region" description="Basic residues" evidence="1">
    <location>
        <begin position="79"/>
        <end position="89"/>
    </location>
</feature>
<sequence length="392" mass="43086">MNNDGDNEDLEAIQAHMQMTMALLYDAVDASMKNSTLPNEYGVESLTDFKPRPPRLGVGAVPSAKTEASTSLGRETARLHGRLAGKKRGRDTLDTEEQPAALTNGIKRLKVDEASSEEESRAATISRTKPGDKFSITSKANPKVDKFAMPKPKKSKKQKRDETGGQRNQTESATNPTTKDATRPEDSLPNGQPQGNTKKSAFKTPELPDKAKETTTLFNASFSEKHDKGSSQTHTEASLKSGETRHSPLSSRSHLSKRESSTDAYIHSTGSSGLRSNSILSMSSSSSRRSSASRRLLKRELLYNPQFIPRIIPLNQRPTLTSHSPSASHGMTKEKTEAISKPLLQLEPLPEPSTQSVSGEVTAEKKKKRRKKKKKKHADDQTRLVTVDEEED</sequence>
<dbReference type="OrthoDB" id="3269840at2759"/>
<evidence type="ECO:0000256" key="1">
    <source>
        <dbReference type="SAM" id="MobiDB-lite"/>
    </source>
</evidence>
<proteinExistence type="predicted"/>
<feature type="compositionally biased region" description="Polar residues" evidence="1">
    <location>
        <begin position="316"/>
        <end position="329"/>
    </location>
</feature>
<feature type="compositionally biased region" description="Polar residues" evidence="1">
    <location>
        <begin position="165"/>
        <end position="179"/>
    </location>
</feature>
<gene>
    <name evidence="2" type="ORF">PIIN_08015</name>
</gene>
<protein>
    <submittedName>
        <fullName evidence="2">Uncharacterized protein</fullName>
    </submittedName>
</protein>
<comment type="caution">
    <text evidence="2">The sequence shown here is derived from an EMBL/GenBank/DDBJ whole genome shotgun (WGS) entry which is preliminary data.</text>
</comment>
<feature type="region of interest" description="Disordered" evidence="1">
    <location>
        <begin position="314"/>
        <end position="392"/>
    </location>
</feature>
<feature type="compositionally biased region" description="Polar residues" evidence="1">
    <location>
        <begin position="189"/>
        <end position="199"/>
    </location>
</feature>
<dbReference type="HOGENOM" id="CLU_776509_0_0_1"/>
<feature type="region of interest" description="Disordered" evidence="1">
    <location>
        <begin position="44"/>
        <end position="294"/>
    </location>
</feature>
<dbReference type="InParanoid" id="G4TRW8"/>
<dbReference type="Proteomes" id="UP000007148">
    <property type="component" value="Unassembled WGS sequence"/>
</dbReference>
<dbReference type="EMBL" id="CAFZ01000276">
    <property type="protein sequence ID" value="CCA74061.1"/>
    <property type="molecule type" value="Genomic_DNA"/>
</dbReference>
<accession>G4TRW8</accession>
<evidence type="ECO:0000313" key="3">
    <source>
        <dbReference type="Proteomes" id="UP000007148"/>
    </source>
</evidence>
<dbReference type="AlphaFoldDB" id="G4TRW8"/>
<evidence type="ECO:0000313" key="2">
    <source>
        <dbReference type="EMBL" id="CCA74061.1"/>
    </source>
</evidence>